<proteinExistence type="predicted"/>
<keyword evidence="3" id="KW-1185">Reference proteome</keyword>
<dbReference type="EMBL" id="CABIJS010000555">
    <property type="protein sequence ID" value="VUZ53399.1"/>
    <property type="molecule type" value="Genomic_DNA"/>
</dbReference>
<accession>A0A564Z290</accession>
<sequence length="533" mass="59195">MTSQFVSSSNTNPWSGGSMTWNRVSQLLEESFVQDFDSTSPEANLRAIRSIRNFITANPINKWIIVQNDLIRGRIMSLTAAFSTHTEYTTTFKRDFLCMYASFLRESPTFAEEICKQRTFLIDLLSAVNLSSENTDPPLRETILLFLKTLFEADNLDKDFESVPAFKRTAALEIFTAERLANLICLCEALFDSLRRGSKECSTTLVCLTKLLALLATNSTLAERNVQPLLRFAHRGVMATVCPRHAPLVNQDRSLILPFDAAKVAPCPESTACAVARFSLKILFFAIYHVPMAFELFKTLVSRSDPLSLISIYSHLSQPYSRCHLAQHRRDSTTLGSPFNSNSCSRHRNEVCSDPLIYHPRHRFEIVEHQNSADSSGRGDGDSEDSCGESLSEESVGMDDLGLCSADGAFGLSGTADRTMCLLVGLLRGVLFCRYCSAFKGAAKRESDEEDPVAGASRVIVARDRFGNETVRSDGLGLSDDQISLLILQPLTQHSLPLNGTGVNTWACHIAVLVLKQRQSLHRHLLYSQLLTS</sequence>
<feature type="region of interest" description="Disordered" evidence="1">
    <location>
        <begin position="370"/>
        <end position="392"/>
    </location>
</feature>
<organism evidence="2 3">
    <name type="scientific">Hymenolepis diminuta</name>
    <name type="common">Rat tapeworm</name>
    <dbReference type="NCBI Taxonomy" id="6216"/>
    <lineage>
        <taxon>Eukaryota</taxon>
        <taxon>Metazoa</taxon>
        <taxon>Spiralia</taxon>
        <taxon>Lophotrochozoa</taxon>
        <taxon>Platyhelminthes</taxon>
        <taxon>Cestoda</taxon>
        <taxon>Eucestoda</taxon>
        <taxon>Cyclophyllidea</taxon>
        <taxon>Hymenolepididae</taxon>
        <taxon>Hymenolepis</taxon>
    </lineage>
</organism>
<gene>
    <name evidence="2" type="ORF">WMSIL1_LOCUS11577</name>
</gene>
<evidence type="ECO:0000313" key="2">
    <source>
        <dbReference type="EMBL" id="VUZ53399.1"/>
    </source>
</evidence>
<feature type="non-terminal residue" evidence="2">
    <location>
        <position position="533"/>
    </location>
</feature>
<evidence type="ECO:0000256" key="1">
    <source>
        <dbReference type="SAM" id="MobiDB-lite"/>
    </source>
</evidence>
<name>A0A564Z290_HYMDI</name>
<dbReference type="AlphaFoldDB" id="A0A564Z290"/>
<protein>
    <submittedName>
        <fullName evidence="2">Uncharacterized protein</fullName>
    </submittedName>
</protein>
<reference evidence="2 3" key="1">
    <citation type="submission" date="2019-07" db="EMBL/GenBank/DDBJ databases">
        <authorList>
            <person name="Jastrzebski P J."/>
            <person name="Paukszto L."/>
            <person name="Jastrzebski P J."/>
        </authorList>
    </citation>
    <scope>NUCLEOTIDE SEQUENCE [LARGE SCALE GENOMIC DNA]</scope>
    <source>
        <strain evidence="2 3">WMS-il1</strain>
    </source>
</reference>
<dbReference type="Proteomes" id="UP000321570">
    <property type="component" value="Unassembled WGS sequence"/>
</dbReference>
<evidence type="ECO:0000313" key="3">
    <source>
        <dbReference type="Proteomes" id="UP000321570"/>
    </source>
</evidence>